<evidence type="ECO:0000256" key="5">
    <source>
        <dbReference type="ARBA" id="ARBA00022555"/>
    </source>
</evidence>
<dbReference type="SMART" id="SM00896">
    <property type="entry name" value="FDX-ACB"/>
    <property type="match status" value="1"/>
</dbReference>
<dbReference type="PROSITE" id="PS51447">
    <property type="entry name" value="FDX_ACB"/>
    <property type="match status" value="1"/>
</dbReference>
<sequence>MRIPVSWLIQQLELSGEHRDLDAEQIAAAFTRVGLEVEEVSPLGPVTGPVVVGRVVSIEELTEFKKPIRFCVVEVGETDDGAPETTEVVCGARNFVEGDLVVVALPGAVLPGDFAIASRKTYGRVSNGMICSASELGLGDDHSGIMVLPSGENSDVEPGDDAIELLELTDTVIELALTPDRGYCFSVRGLARELACALDQRLLDPAAIDVPAAEGPSTPVTVTDEQACPRFVLRRVTGVDPTAPTPFWVRRRLMLAGIRSISLAVDVTNYVMLELGQPMHAFDTAKLSGGLTVRRATAGEKLTTLDGATRALDPDDIVIADDSGPVSLAGVMGGASTEVTPESTDILLEAAVWDPASIARAVRRHKLPSEAAKRFERVVDPALAPAALERAARLLRDYGDGTIHPGRTDVGHPALPAPVVMAMDLPDRVAGVRYDRGVTASRLQQIGCTVEVGAADDGTPTVTAYPPSWRADLNQPADLVEEVLRLQGYDTIPAVLPKAPSGRGLTAAQRRRRQVSRTLAEHGFVEVLPFPFVSPTAWDALGLDADDPRRRTVKVLNPLEADRDELATTLLPGLLDTVVRNVSRGAREVSLFHVGQVVLPRAQQSPMPSVGVAGRPSGPEVAALDAALPAQPTHVAVVLAGPRVRAGWWGKAEQADWADAVQAARLVAEAAGVELTVTQGDTAPWHPGRCAQLRVGDFPVGHAGELHPKVVEAFGLPKRTCAMELDLDLLPLVERRPVPKVSPYPPVLLDVALVVEDSVPVGELTRALRSGGGDLLEELSLFDVFTGAQVGEGKRSLAYSLRFRAADRTLTVEEATAARDAAVAAAAERHGAALRG</sequence>
<dbReference type="InterPro" id="IPR012340">
    <property type="entry name" value="NA-bd_OB-fold"/>
</dbReference>
<dbReference type="GO" id="GO:0004826">
    <property type="term" value="F:phenylalanine-tRNA ligase activity"/>
    <property type="evidence" value="ECO:0007669"/>
    <property type="project" value="UniProtKB-UniRule"/>
</dbReference>
<dbReference type="SUPFAM" id="SSF46955">
    <property type="entry name" value="Putative DNA-binding domain"/>
    <property type="match status" value="1"/>
</dbReference>
<dbReference type="InterPro" id="IPR045060">
    <property type="entry name" value="Phe-tRNA-ligase_IIc_bsu"/>
</dbReference>
<dbReference type="eggNOG" id="COG0072">
    <property type="taxonomic scope" value="Bacteria"/>
</dbReference>
<dbReference type="Pfam" id="PF17759">
    <property type="entry name" value="tRNA_synthFbeta"/>
    <property type="match status" value="1"/>
</dbReference>
<feature type="domain" description="FDX-ACB" evidence="18">
    <location>
        <begin position="742"/>
        <end position="835"/>
    </location>
</feature>
<feature type="binding site" evidence="15">
    <location>
        <position position="472"/>
    </location>
    <ligand>
        <name>Mg(2+)</name>
        <dbReference type="ChEBI" id="CHEBI:18420"/>
        <note>shared with alpha subunit</note>
    </ligand>
</feature>
<dbReference type="Gene3D" id="3.50.40.10">
    <property type="entry name" value="Phenylalanyl-trna Synthetase, Chain B, domain 3"/>
    <property type="match status" value="1"/>
</dbReference>
<keyword evidence="10 15" id="KW-0460">Magnesium</keyword>
<dbReference type="EC" id="6.1.1.20" evidence="15"/>
<evidence type="ECO:0000256" key="4">
    <source>
        <dbReference type="ARBA" id="ARBA00022490"/>
    </source>
</evidence>
<reference evidence="20 21" key="1">
    <citation type="journal article" date="2014" name="Genome Announc.">
        <title>Draft Genome Sequence of the Antitrypanosomally Active Sponge-Associated Bacterium Actinokineospora sp. Strain EG49.</title>
        <authorList>
            <person name="Harjes J."/>
            <person name="Ryu T."/>
            <person name="Abdelmohsen U.R."/>
            <person name="Moitinho-Silva L."/>
            <person name="Horn H."/>
            <person name="Ravasi T."/>
            <person name="Hentschel U."/>
        </authorList>
    </citation>
    <scope>NUCLEOTIDE SEQUENCE [LARGE SCALE GENOMIC DNA]</scope>
    <source>
        <strain evidence="20 21">EG49</strain>
    </source>
</reference>
<dbReference type="SUPFAM" id="SSF56037">
    <property type="entry name" value="PheT/TilS domain"/>
    <property type="match status" value="1"/>
</dbReference>
<dbReference type="Pfam" id="PF03147">
    <property type="entry name" value="FDX-ACB"/>
    <property type="match status" value="1"/>
</dbReference>
<dbReference type="GO" id="GO:0000287">
    <property type="term" value="F:magnesium ion binding"/>
    <property type="evidence" value="ECO:0007669"/>
    <property type="project" value="UniProtKB-UniRule"/>
</dbReference>
<evidence type="ECO:0000256" key="9">
    <source>
        <dbReference type="ARBA" id="ARBA00022840"/>
    </source>
</evidence>
<protein>
    <recommendedName>
        <fullName evidence="15">Phenylalanine--tRNA ligase beta subunit</fullName>
        <ecNumber evidence="15">6.1.1.20</ecNumber>
    </recommendedName>
    <alternativeName>
        <fullName evidence="15">Phenylalanyl-tRNA synthetase beta subunit</fullName>
        <shortName evidence="15">PheRS</shortName>
    </alternativeName>
</protein>
<dbReference type="GO" id="GO:0006432">
    <property type="term" value="P:phenylalanyl-tRNA aminoacylation"/>
    <property type="evidence" value="ECO:0007669"/>
    <property type="project" value="UniProtKB-UniRule"/>
</dbReference>
<keyword evidence="13 15" id="KW-0030">Aminoacyl-tRNA synthetase</keyword>
<dbReference type="FunFam" id="3.50.40.10:FF:000001">
    <property type="entry name" value="Phenylalanine--tRNA ligase beta subunit"/>
    <property type="match status" value="1"/>
</dbReference>
<dbReference type="InterPro" id="IPR045864">
    <property type="entry name" value="aa-tRNA-synth_II/BPL/LPL"/>
</dbReference>
<accession>W7IUV9</accession>
<evidence type="ECO:0000256" key="3">
    <source>
        <dbReference type="ARBA" id="ARBA00011209"/>
    </source>
</evidence>
<dbReference type="PROSITE" id="PS51483">
    <property type="entry name" value="B5"/>
    <property type="match status" value="1"/>
</dbReference>
<evidence type="ECO:0000256" key="14">
    <source>
        <dbReference type="ARBA" id="ARBA00049255"/>
    </source>
</evidence>
<dbReference type="PROSITE" id="PS50886">
    <property type="entry name" value="TRBD"/>
    <property type="match status" value="1"/>
</dbReference>
<keyword evidence="4 15" id="KW-0963">Cytoplasm</keyword>
<dbReference type="Gene3D" id="3.30.930.10">
    <property type="entry name" value="Bira Bifunctional Protein, Domain 2"/>
    <property type="match status" value="1"/>
</dbReference>
<dbReference type="Proteomes" id="UP000019277">
    <property type="component" value="Unassembled WGS sequence"/>
</dbReference>
<evidence type="ECO:0000256" key="1">
    <source>
        <dbReference type="ARBA" id="ARBA00004496"/>
    </source>
</evidence>
<name>W7IUV9_9PSEU</name>
<keyword evidence="7 15" id="KW-0479">Metal-binding</keyword>
<dbReference type="PATRIC" id="fig|909613.9.peg.4211"/>
<evidence type="ECO:0000256" key="6">
    <source>
        <dbReference type="ARBA" id="ARBA00022598"/>
    </source>
</evidence>
<evidence type="ECO:0000259" key="18">
    <source>
        <dbReference type="PROSITE" id="PS51447"/>
    </source>
</evidence>
<evidence type="ECO:0000313" key="20">
    <source>
        <dbReference type="EMBL" id="EWC60542.1"/>
    </source>
</evidence>
<dbReference type="InterPro" id="IPR002547">
    <property type="entry name" value="tRNA-bd_dom"/>
</dbReference>
<proteinExistence type="inferred from homology"/>
<evidence type="ECO:0000256" key="7">
    <source>
        <dbReference type="ARBA" id="ARBA00022723"/>
    </source>
</evidence>
<dbReference type="Pfam" id="PF03484">
    <property type="entry name" value="B5"/>
    <property type="match status" value="1"/>
</dbReference>
<comment type="similarity">
    <text evidence="2 15">Belongs to the phenylalanyl-tRNA synthetase beta subunit family. Type 1 subfamily.</text>
</comment>
<dbReference type="InterPro" id="IPR005147">
    <property type="entry name" value="tRNA_synthase_B5-dom"/>
</dbReference>
<comment type="catalytic activity">
    <reaction evidence="14 15">
        <text>tRNA(Phe) + L-phenylalanine + ATP = L-phenylalanyl-tRNA(Phe) + AMP + diphosphate + H(+)</text>
        <dbReference type="Rhea" id="RHEA:19413"/>
        <dbReference type="Rhea" id="RHEA-COMP:9668"/>
        <dbReference type="Rhea" id="RHEA-COMP:9699"/>
        <dbReference type="ChEBI" id="CHEBI:15378"/>
        <dbReference type="ChEBI" id="CHEBI:30616"/>
        <dbReference type="ChEBI" id="CHEBI:33019"/>
        <dbReference type="ChEBI" id="CHEBI:58095"/>
        <dbReference type="ChEBI" id="CHEBI:78442"/>
        <dbReference type="ChEBI" id="CHEBI:78531"/>
        <dbReference type="ChEBI" id="CHEBI:456215"/>
        <dbReference type="EC" id="6.1.1.20"/>
    </reaction>
</comment>
<dbReference type="InterPro" id="IPR005121">
    <property type="entry name" value="Fdx_antiC-bd"/>
</dbReference>
<comment type="cofactor">
    <cofactor evidence="15">
        <name>Mg(2+)</name>
        <dbReference type="ChEBI" id="CHEBI:18420"/>
    </cofactor>
    <text evidence="15">Binds 2 magnesium ions per tetramer.</text>
</comment>
<dbReference type="Pfam" id="PF01588">
    <property type="entry name" value="tRNA_bind"/>
    <property type="match status" value="1"/>
</dbReference>
<dbReference type="InterPro" id="IPR041616">
    <property type="entry name" value="PheRS_beta_core"/>
</dbReference>
<evidence type="ECO:0000256" key="12">
    <source>
        <dbReference type="ARBA" id="ARBA00022917"/>
    </source>
</evidence>
<gene>
    <name evidence="15" type="primary">pheT</name>
    <name evidence="20" type="ORF">UO65_4210</name>
</gene>
<dbReference type="STRING" id="909613.UO65_4210"/>
<dbReference type="OrthoDB" id="9805455at2"/>
<dbReference type="PANTHER" id="PTHR10947">
    <property type="entry name" value="PHENYLALANYL-TRNA SYNTHETASE BETA CHAIN AND LEUCINE-RICH REPEAT-CONTAINING PROTEIN 47"/>
    <property type="match status" value="1"/>
</dbReference>
<dbReference type="FunFam" id="3.30.930.10:FF:000130">
    <property type="entry name" value="Phenylalanine--tRNA ligase beta subunit"/>
    <property type="match status" value="1"/>
</dbReference>
<dbReference type="PANTHER" id="PTHR10947:SF0">
    <property type="entry name" value="PHENYLALANINE--TRNA LIGASE BETA SUBUNIT"/>
    <property type="match status" value="1"/>
</dbReference>
<dbReference type="FunFam" id="2.40.50.140:FF:000045">
    <property type="entry name" value="Phenylalanine--tRNA ligase beta subunit"/>
    <property type="match status" value="1"/>
</dbReference>
<dbReference type="SMART" id="SM00873">
    <property type="entry name" value="B3_4"/>
    <property type="match status" value="1"/>
</dbReference>
<evidence type="ECO:0000259" key="19">
    <source>
        <dbReference type="PROSITE" id="PS51483"/>
    </source>
</evidence>
<dbReference type="Gene3D" id="2.40.50.140">
    <property type="entry name" value="Nucleic acid-binding proteins"/>
    <property type="match status" value="1"/>
</dbReference>
<keyword evidence="21" id="KW-1185">Reference proteome</keyword>
<dbReference type="InterPro" id="IPR020825">
    <property type="entry name" value="Phe-tRNA_synthase-like_B3/B4"/>
</dbReference>
<evidence type="ECO:0000259" key="17">
    <source>
        <dbReference type="PROSITE" id="PS50886"/>
    </source>
</evidence>
<dbReference type="GO" id="GO:0000049">
    <property type="term" value="F:tRNA binding"/>
    <property type="evidence" value="ECO:0007669"/>
    <property type="project" value="UniProtKB-UniRule"/>
</dbReference>
<evidence type="ECO:0000313" key="21">
    <source>
        <dbReference type="Proteomes" id="UP000019277"/>
    </source>
</evidence>
<dbReference type="EMBL" id="AYXG01000155">
    <property type="protein sequence ID" value="EWC60542.1"/>
    <property type="molecule type" value="Genomic_DNA"/>
</dbReference>
<organism evidence="20 21">
    <name type="scientific">Actinokineospora spheciospongiae</name>
    <dbReference type="NCBI Taxonomy" id="909613"/>
    <lineage>
        <taxon>Bacteria</taxon>
        <taxon>Bacillati</taxon>
        <taxon>Actinomycetota</taxon>
        <taxon>Actinomycetes</taxon>
        <taxon>Pseudonocardiales</taxon>
        <taxon>Pseudonocardiaceae</taxon>
        <taxon>Actinokineospora</taxon>
    </lineage>
</organism>
<feature type="domain" description="B5" evidence="19">
    <location>
        <begin position="414"/>
        <end position="494"/>
    </location>
</feature>
<dbReference type="NCBIfam" id="TIGR00472">
    <property type="entry name" value="pheT_bact"/>
    <property type="match status" value="1"/>
</dbReference>
<feature type="domain" description="TRNA-binding" evidence="17">
    <location>
        <begin position="44"/>
        <end position="163"/>
    </location>
</feature>
<dbReference type="GO" id="GO:0009328">
    <property type="term" value="C:phenylalanine-tRNA ligase complex"/>
    <property type="evidence" value="ECO:0007669"/>
    <property type="project" value="TreeGrafter"/>
</dbReference>
<comment type="subcellular location">
    <subcellularLocation>
        <location evidence="1 15">Cytoplasm</location>
    </subcellularLocation>
</comment>
<dbReference type="SUPFAM" id="SSF54991">
    <property type="entry name" value="Anticodon-binding domain of PheRS"/>
    <property type="match status" value="1"/>
</dbReference>
<feature type="binding site" evidence="15">
    <location>
        <position position="478"/>
    </location>
    <ligand>
        <name>Mg(2+)</name>
        <dbReference type="ChEBI" id="CHEBI:18420"/>
        <note>shared with alpha subunit</note>
    </ligand>
</feature>
<dbReference type="SUPFAM" id="SSF55681">
    <property type="entry name" value="Class II aaRS and biotin synthetases"/>
    <property type="match status" value="1"/>
</dbReference>
<keyword evidence="12 15" id="KW-0648">Protein biosynthesis</keyword>
<dbReference type="Gene3D" id="3.30.56.10">
    <property type="match status" value="2"/>
</dbReference>
<evidence type="ECO:0000256" key="2">
    <source>
        <dbReference type="ARBA" id="ARBA00008653"/>
    </source>
</evidence>
<keyword evidence="11 16" id="KW-0694">RNA-binding</keyword>
<comment type="subunit">
    <text evidence="3 15">Tetramer of two alpha and two beta subunits.</text>
</comment>
<dbReference type="InterPro" id="IPR009061">
    <property type="entry name" value="DNA-bd_dom_put_sf"/>
</dbReference>
<dbReference type="RefSeq" id="WP_035285146.1">
    <property type="nucleotide sequence ID" value="NZ_AYXG01000155.1"/>
</dbReference>
<dbReference type="InterPro" id="IPR004532">
    <property type="entry name" value="Phe-tRNA-ligase_IIc_bsu_bact"/>
</dbReference>
<dbReference type="InterPro" id="IPR005146">
    <property type="entry name" value="B3/B4_tRNA-bd"/>
</dbReference>
<dbReference type="Pfam" id="PF03483">
    <property type="entry name" value="B3_4"/>
    <property type="match status" value="1"/>
</dbReference>
<keyword evidence="9 15" id="KW-0067">ATP-binding</keyword>
<dbReference type="CDD" id="cd02796">
    <property type="entry name" value="tRNA_bind_bactPheRS"/>
    <property type="match status" value="1"/>
</dbReference>
<evidence type="ECO:0000256" key="13">
    <source>
        <dbReference type="ARBA" id="ARBA00023146"/>
    </source>
</evidence>
<evidence type="ECO:0000256" key="11">
    <source>
        <dbReference type="ARBA" id="ARBA00022884"/>
    </source>
</evidence>
<dbReference type="FunFam" id="3.30.70.380:FF:000001">
    <property type="entry name" value="Phenylalanine--tRNA ligase beta subunit"/>
    <property type="match status" value="1"/>
</dbReference>
<dbReference type="InterPro" id="IPR033714">
    <property type="entry name" value="tRNA_bind_bactPheRS"/>
</dbReference>
<evidence type="ECO:0000256" key="15">
    <source>
        <dbReference type="HAMAP-Rule" id="MF_00283"/>
    </source>
</evidence>
<keyword evidence="5 16" id="KW-0820">tRNA-binding</keyword>
<keyword evidence="6 15" id="KW-0436">Ligase</keyword>
<dbReference type="SMART" id="SM00874">
    <property type="entry name" value="B5"/>
    <property type="match status" value="1"/>
</dbReference>
<dbReference type="AlphaFoldDB" id="W7IUV9"/>
<accession>A0A8E2WXT1</accession>
<comment type="caution">
    <text evidence="20">The sequence shown here is derived from an EMBL/GenBank/DDBJ whole genome shotgun (WGS) entry which is preliminary data.</text>
</comment>
<dbReference type="Gene3D" id="3.30.70.380">
    <property type="entry name" value="Ferrodoxin-fold anticodon-binding domain"/>
    <property type="match status" value="1"/>
</dbReference>
<evidence type="ECO:0000256" key="16">
    <source>
        <dbReference type="PROSITE-ProRule" id="PRU00209"/>
    </source>
</evidence>
<dbReference type="InterPro" id="IPR036690">
    <property type="entry name" value="Fdx_antiC-bd_sf"/>
</dbReference>
<dbReference type="GO" id="GO:0005524">
    <property type="term" value="F:ATP binding"/>
    <property type="evidence" value="ECO:0007669"/>
    <property type="project" value="UniProtKB-UniRule"/>
</dbReference>
<feature type="binding site" evidence="15">
    <location>
        <position position="482"/>
    </location>
    <ligand>
        <name>Mg(2+)</name>
        <dbReference type="ChEBI" id="CHEBI:18420"/>
        <note>shared with alpha subunit</note>
    </ligand>
</feature>
<keyword evidence="8 15" id="KW-0547">Nucleotide-binding</keyword>
<dbReference type="SUPFAM" id="SSF50249">
    <property type="entry name" value="Nucleic acid-binding proteins"/>
    <property type="match status" value="1"/>
</dbReference>
<evidence type="ECO:0000256" key="10">
    <source>
        <dbReference type="ARBA" id="ARBA00022842"/>
    </source>
</evidence>
<feature type="binding site" evidence="15">
    <location>
        <position position="481"/>
    </location>
    <ligand>
        <name>Mg(2+)</name>
        <dbReference type="ChEBI" id="CHEBI:18420"/>
        <note>shared with alpha subunit</note>
    </ligand>
</feature>
<dbReference type="CDD" id="cd00769">
    <property type="entry name" value="PheRS_beta_core"/>
    <property type="match status" value="1"/>
</dbReference>
<dbReference type="HAMAP" id="MF_00283">
    <property type="entry name" value="Phe_tRNA_synth_beta1"/>
    <property type="match status" value="1"/>
</dbReference>
<evidence type="ECO:0000256" key="8">
    <source>
        <dbReference type="ARBA" id="ARBA00022741"/>
    </source>
</evidence>